<gene>
    <name evidence="1" type="ORF">BAVI_14039</name>
</gene>
<dbReference type="EMBL" id="ALAN01000076">
    <property type="protein sequence ID" value="ETI68129.1"/>
    <property type="molecule type" value="Genomic_DNA"/>
</dbReference>
<evidence type="ECO:0000313" key="1">
    <source>
        <dbReference type="EMBL" id="ETI68129.1"/>
    </source>
</evidence>
<dbReference type="Proteomes" id="UP000018877">
    <property type="component" value="Unassembled WGS sequence"/>
</dbReference>
<sequence>MYQGDTIRLKVHFNNINGQSVDPTDIKLTIYKNDKTKIEEIAIKDSDKKSVGVYFYDYVPASELNEFIFEFAGSVNNKPILARAKVEVKFI</sequence>
<name>A0AB94IM72_9BACI</name>
<comment type="caution">
    <text evidence="1">The sequence shown here is derived from an EMBL/GenBank/DDBJ whole genome shotgun (WGS) entry which is preliminary data.</text>
</comment>
<protein>
    <recommendedName>
        <fullName evidence="3">CARDB domain-containing protein</fullName>
    </recommendedName>
</protein>
<dbReference type="AlphaFoldDB" id="A0AB94IM72"/>
<organism evidence="1 2">
    <name type="scientific">Neobacillus vireti LMG 21834</name>
    <dbReference type="NCBI Taxonomy" id="1131730"/>
    <lineage>
        <taxon>Bacteria</taxon>
        <taxon>Bacillati</taxon>
        <taxon>Bacillota</taxon>
        <taxon>Bacilli</taxon>
        <taxon>Bacillales</taxon>
        <taxon>Bacillaceae</taxon>
        <taxon>Neobacillus</taxon>
    </lineage>
</organism>
<evidence type="ECO:0000313" key="2">
    <source>
        <dbReference type="Proteomes" id="UP000018877"/>
    </source>
</evidence>
<keyword evidence="2" id="KW-1185">Reference proteome</keyword>
<accession>A0AB94IM72</accession>
<evidence type="ECO:0008006" key="3">
    <source>
        <dbReference type="Google" id="ProtNLM"/>
    </source>
</evidence>
<proteinExistence type="predicted"/>
<reference evidence="1 2" key="1">
    <citation type="journal article" date="2014" name="Environ. Microbiol.">
        <title>The nitrate-ammonifying and nosZ-carrying bacterium Bacillus vireti is a potent source and sink for nitric and nitrous oxide under high nitrate conditions.</title>
        <authorList>
            <person name="Mania D."/>
            <person name="Heylen K."/>
            <person name="van Spanning R.J."/>
            <person name="Frostegard A."/>
        </authorList>
    </citation>
    <scope>NUCLEOTIDE SEQUENCE [LARGE SCALE GENOMIC DNA]</scope>
    <source>
        <strain evidence="1 2">LMG 21834</strain>
    </source>
</reference>